<evidence type="ECO:0000259" key="8">
    <source>
        <dbReference type="PROSITE" id="PS50222"/>
    </source>
</evidence>
<protein>
    <recommendedName>
        <fullName evidence="8">EF-hand domain-containing protein</fullName>
    </recommendedName>
</protein>
<feature type="compositionally biased region" description="Basic and acidic residues" evidence="7">
    <location>
        <begin position="25"/>
        <end position="39"/>
    </location>
</feature>
<dbReference type="InterPro" id="IPR002048">
    <property type="entry name" value="EF_hand_dom"/>
</dbReference>
<reference evidence="9 10" key="1">
    <citation type="submission" date="2024-10" db="EMBL/GenBank/DDBJ databases">
        <authorList>
            <person name="Kim D."/>
        </authorList>
    </citation>
    <scope>NUCLEOTIDE SEQUENCE [LARGE SCALE GENOMIC DNA]</scope>
    <source>
        <strain evidence="9">BH-2024</strain>
    </source>
</reference>
<name>A0ABD2IN05_9BILA</name>
<dbReference type="PANTHER" id="PTHR46212">
    <property type="entry name" value="PEFLIN"/>
    <property type="match status" value="1"/>
</dbReference>
<feature type="region of interest" description="Disordered" evidence="7">
    <location>
        <begin position="1"/>
        <end position="39"/>
    </location>
</feature>
<dbReference type="Gene3D" id="1.10.238.10">
    <property type="entry name" value="EF-hand"/>
    <property type="match status" value="1"/>
</dbReference>
<dbReference type="SUPFAM" id="SSF47473">
    <property type="entry name" value="EF-hand"/>
    <property type="match status" value="1"/>
</dbReference>
<keyword evidence="2" id="KW-0963">Cytoplasm</keyword>
<evidence type="ECO:0000256" key="1">
    <source>
        <dbReference type="ARBA" id="ARBA00004496"/>
    </source>
</evidence>
<accession>A0ABD2IN05</accession>
<organism evidence="9 10">
    <name type="scientific">Heterodera trifolii</name>
    <dbReference type="NCBI Taxonomy" id="157864"/>
    <lineage>
        <taxon>Eukaryota</taxon>
        <taxon>Metazoa</taxon>
        <taxon>Ecdysozoa</taxon>
        <taxon>Nematoda</taxon>
        <taxon>Chromadorea</taxon>
        <taxon>Rhabditida</taxon>
        <taxon>Tylenchina</taxon>
        <taxon>Tylenchomorpha</taxon>
        <taxon>Tylenchoidea</taxon>
        <taxon>Heteroderidae</taxon>
        <taxon>Heteroderinae</taxon>
        <taxon>Heterodera</taxon>
    </lineage>
</organism>
<comment type="subcellular location">
    <subcellularLocation>
        <location evidence="1">Cytoplasm</location>
    </subcellularLocation>
</comment>
<dbReference type="EMBL" id="JBICBT010001187">
    <property type="protein sequence ID" value="KAL3079442.1"/>
    <property type="molecule type" value="Genomic_DNA"/>
</dbReference>
<evidence type="ECO:0000313" key="9">
    <source>
        <dbReference type="EMBL" id="KAL3079442.1"/>
    </source>
</evidence>
<dbReference type="Gene3D" id="2.40.50.140">
    <property type="entry name" value="Nucleic acid-binding proteins"/>
    <property type="match status" value="1"/>
</dbReference>
<dbReference type="PROSITE" id="PS00018">
    <property type="entry name" value="EF_HAND_1"/>
    <property type="match status" value="1"/>
</dbReference>
<keyword evidence="5" id="KW-0106">Calcium</keyword>
<gene>
    <name evidence="9" type="ORF">niasHT_031771</name>
</gene>
<feature type="coiled-coil region" evidence="6">
    <location>
        <begin position="524"/>
        <end position="551"/>
    </location>
</feature>
<dbReference type="GO" id="GO:0005509">
    <property type="term" value="F:calcium ion binding"/>
    <property type="evidence" value="ECO:0007669"/>
    <property type="project" value="UniProtKB-ARBA"/>
</dbReference>
<dbReference type="AlphaFoldDB" id="A0ABD2IN05"/>
<sequence>MSTIDTKSNHADEMKPNMQKGTKRAATDRSDEPKRPRFLSEKCRHPRLIAFEEREAACHFQLIIIASNQIELLEMPSQLTPEMIFDKICNDGSTKMDKNTLQSLLSNGTDRSFNQDTCRLLIDLFDSNRDGMIDRNEFRPLWKYVDEWKISFKNIAAEGELTIGVDRLETALREYGYRFSPNFYCTLLRKYDRTMSDRLHFDDFIYLCLVLQQLTTPFRDRDFDQKGRIRQIISVFSPHRCVKMNNNNNNNLKRFQIKPKGPEEQPTLRTKTLSEVQEFDAAGSFFLRAKIASVLFSIYKACPMRSNGIPCRKKLDEEDFCVSCAHRAKKPSRNLYLRVVLRDCDDEECEQQTTAFSHVAIKFLGIASIDAFYNLSENAPDKLESILQSKIDQTVIVKLNIKEKNETATLDWIISSISEEKPVTVVFVDVESSDDEAEDGLFLLHTTTIHLKSQIMMKKGEDDTATAAAVPRGKRPNSDSVSAAHFSTESKEMVSCKKEEPMATGCRKGTKRQYPYSLMSARAQDMWSLKLDQLEEKYSRMEEELSEDSDDAIDFSEDGIDDIVEKINRFEAKVKKWSVHHGNTPVVKKPRYNANADENRNDADAPTSTVYLNLHNDKMIEKTN</sequence>
<keyword evidence="4" id="KW-0677">Repeat</keyword>
<proteinExistence type="predicted"/>
<dbReference type="InterPro" id="IPR012340">
    <property type="entry name" value="NA-bd_OB-fold"/>
</dbReference>
<dbReference type="InterPro" id="IPR051426">
    <property type="entry name" value="Peflin/Sorcin_CaBP"/>
</dbReference>
<evidence type="ECO:0000256" key="7">
    <source>
        <dbReference type="SAM" id="MobiDB-lite"/>
    </source>
</evidence>
<keyword evidence="3" id="KW-0479">Metal-binding</keyword>
<evidence type="ECO:0000256" key="4">
    <source>
        <dbReference type="ARBA" id="ARBA00022737"/>
    </source>
</evidence>
<feature type="region of interest" description="Disordered" evidence="7">
    <location>
        <begin position="462"/>
        <end position="486"/>
    </location>
</feature>
<evidence type="ECO:0000256" key="3">
    <source>
        <dbReference type="ARBA" id="ARBA00022723"/>
    </source>
</evidence>
<dbReference type="PANTHER" id="PTHR46212:SF9">
    <property type="entry name" value="PROGRAMMED CELL DEATH PROTEIN 6"/>
    <property type="match status" value="1"/>
</dbReference>
<dbReference type="InterPro" id="IPR018247">
    <property type="entry name" value="EF_Hand_1_Ca_BS"/>
</dbReference>
<evidence type="ECO:0000256" key="6">
    <source>
        <dbReference type="SAM" id="Coils"/>
    </source>
</evidence>
<evidence type="ECO:0000256" key="2">
    <source>
        <dbReference type="ARBA" id="ARBA00022490"/>
    </source>
</evidence>
<dbReference type="Pfam" id="PF08646">
    <property type="entry name" value="Rep_fac-A_C"/>
    <property type="match status" value="1"/>
</dbReference>
<dbReference type="InterPro" id="IPR013955">
    <property type="entry name" value="Rep_factor-A_C"/>
</dbReference>
<comment type="caution">
    <text evidence="9">The sequence shown here is derived from an EMBL/GenBank/DDBJ whole genome shotgun (WGS) entry which is preliminary data.</text>
</comment>
<feature type="domain" description="EF-hand" evidence="8">
    <location>
        <begin position="113"/>
        <end position="148"/>
    </location>
</feature>
<dbReference type="Proteomes" id="UP001620626">
    <property type="component" value="Unassembled WGS sequence"/>
</dbReference>
<dbReference type="SUPFAM" id="SSF50249">
    <property type="entry name" value="Nucleic acid-binding proteins"/>
    <property type="match status" value="1"/>
</dbReference>
<dbReference type="PROSITE" id="PS50222">
    <property type="entry name" value="EF_HAND_2"/>
    <property type="match status" value="1"/>
</dbReference>
<keyword evidence="10" id="KW-1185">Reference proteome</keyword>
<evidence type="ECO:0000313" key="10">
    <source>
        <dbReference type="Proteomes" id="UP001620626"/>
    </source>
</evidence>
<dbReference type="GO" id="GO:0005737">
    <property type="term" value="C:cytoplasm"/>
    <property type="evidence" value="ECO:0007669"/>
    <property type="project" value="UniProtKB-SubCell"/>
</dbReference>
<keyword evidence="6" id="KW-0175">Coiled coil</keyword>
<evidence type="ECO:0000256" key="5">
    <source>
        <dbReference type="ARBA" id="ARBA00022837"/>
    </source>
</evidence>
<dbReference type="InterPro" id="IPR011992">
    <property type="entry name" value="EF-hand-dom_pair"/>
</dbReference>
<dbReference type="GO" id="GO:0048306">
    <property type="term" value="F:calcium-dependent protein binding"/>
    <property type="evidence" value="ECO:0007669"/>
    <property type="project" value="UniProtKB-ARBA"/>
</dbReference>